<name>A0A382NKN0_9ZZZZ</name>
<organism evidence="1">
    <name type="scientific">marine metagenome</name>
    <dbReference type="NCBI Taxonomy" id="408172"/>
    <lineage>
        <taxon>unclassified sequences</taxon>
        <taxon>metagenomes</taxon>
        <taxon>ecological metagenomes</taxon>
    </lineage>
</organism>
<proteinExistence type="predicted"/>
<sequence>MRDTSALALVAILLVSSVAPVAIAQ</sequence>
<dbReference type="AlphaFoldDB" id="A0A382NKN0"/>
<evidence type="ECO:0000313" key="1">
    <source>
        <dbReference type="EMBL" id="SVC61646.1"/>
    </source>
</evidence>
<reference evidence="1" key="1">
    <citation type="submission" date="2018-05" db="EMBL/GenBank/DDBJ databases">
        <authorList>
            <person name="Lanie J.A."/>
            <person name="Ng W.-L."/>
            <person name="Kazmierczak K.M."/>
            <person name="Andrzejewski T.M."/>
            <person name="Davidsen T.M."/>
            <person name="Wayne K.J."/>
            <person name="Tettelin H."/>
            <person name="Glass J.I."/>
            <person name="Rusch D."/>
            <person name="Podicherti R."/>
            <person name="Tsui H.-C.T."/>
            <person name="Winkler M.E."/>
        </authorList>
    </citation>
    <scope>NUCLEOTIDE SEQUENCE</scope>
</reference>
<accession>A0A382NKN0</accession>
<dbReference type="EMBL" id="UINC01101096">
    <property type="protein sequence ID" value="SVC61646.1"/>
    <property type="molecule type" value="Genomic_DNA"/>
</dbReference>
<protein>
    <submittedName>
        <fullName evidence="1">Uncharacterized protein</fullName>
    </submittedName>
</protein>
<gene>
    <name evidence="1" type="ORF">METZ01_LOCUS314500</name>
</gene>
<feature type="non-terminal residue" evidence="1">
    <location>
        <position position="25"/>
    </location>
</feature>